<dbReference type="GO" id="GO:0016020">
    <property type="term" value="C:membrane"/>
    <property type="evidence" value="ECO:0007669"/>
    <property type="project" value="UniProtKB-SubCell"/>
</dbReference>
<dbReference type="EMBL" id="VZUJ01022498">
    <property type="protein sequence ID" value="NXV71282.1"/>
    <property type="molecule type" value="Genomic_DNA"/>
</dbReference>
<dbReference type="AlphaFoldDB" id="A0A7L3W3I5"/>
<evidence type="ECO:0000256" key="6">
    <source>
        <dbReference type="ARBA" id="ARBA00023319"/>
    </source>
</evidence>
<evidence type="ECO:0000256" key="1">
    <source>
        <dbReference type="ARBA" id="ARBA00004370"/>
    </source>
</evidence>
<protein>
    <submittedName>
        <fullName evidence="8">LV136 protein</fullName>
    </submittedName>
</protein>
<reference evidence="8 9" key="1">
    <citation type="submission" date="2019-09" db="EMBL/GenBank/DDBJ databases">
        <title>Bird 10,000 Genomes (B10K) Project - Family phase.</title>
        <authorList>
            <person name="Zhang G."/>
        </authorList>
    </citation>
    <scope>NUCLEOTIDE SEQUENCE [LARGE SCALE GENOMIC DNA]</scope>
    <source>
        <strain evidence="8">OUT-0055</strain>
        <tissue evidence="8">Blood</tissue>
    </source>
</reference>
<keyword evidence="2" id="KW-0812">Transmembrane</keyword>
<sequence>SLLCVLSFFLDGQAQVVLTHIQPSITKGKDRTARIECSAEGISDFQSAVIHWYRHIPPNAPERILYIGSGQASYDDNSYRSKYSSSKTSTNICRFSVKNINSNDEGTYYCAYW</sequence>
<keyword evidence="5" id="KW-0675">Receptor</keyword>
<dbReference type="PANTHER" id="PTHR19256">
    <property type="entry name" value="T-CELL RECEPTOR GAMMA CHAIN"/>
    <property type="match status" value="1"/>
</dbReference>
<dbReference type="InterPro" id="IPR013106">
    <property type="entry name" value="Ig_V-set"/>
</dbReference>
<dbReference type="InterPro" id="IPR013783">
    <property type="entry name" value="Ig-like_fold"/>
</dbReference>
<dbReference type="Proteomes" id="UP000518911">
    <property type="component" value="Unassembled WGS sequence"/>
</dbReference>
<keyword evidence="6" id="KW-0393">Immunoglobulin domain</keyword>
<evidence type="ECO:0000259" key="7">
    <source>
        <dbReference type="PROSITE" id="PS50835"/>
    </source>
</evidence>
<dbReference type="OrthoDB" id="8924181at2759"/>
<comment type="subcellular location">
    <subcellularLocation>
        <location evidence="1">Membrane</location>
    </subcellularLocation>
</comment>
<organism evidence="8 9">
    <name type="scientific">Atlantisia rogersi</name>
    <name type="common">Inaccessible Island rail</name>
    <dbReference type="NCBI Taxonomy" id="2478892"/>
    <lineage>
        <taxon>Eukaryota</taxon>
        <taxon>Metazoa</taxon>
        <taxon>Chordata</taxon>
        <taxon>Craniata</taxon>
        <taxon>Vertebrata</taxon>
        <taxon>Euteleostomi</taxon>
        <taxon>Archelosauria</taxon>
        <taxon>Archosauria</taxon>
        <taxon>Dinosauria</taxon>
        <taxon>Saurischia</taxon>
        <taxon>Theropoda</taxon>
        <taxon>Coelurosauria</taxon>
        <taxon>Aves</taxon>
        <taxon>Neognathae</taxon>
        <taxon>Neoaves</taxon>
        <taxon>Gruiformes</taxon>
        <taxon>Rallidae</taxon>
        <taxon>Atlantisia</taxon>
    </lineage>
</organism>
<dbReference type="InterPro" id="IPR036179">
    <property type="entry name" value="Ig-like_dom_sf"/>
</dbReference>
<name>A0A7L3W3I5_9GRUI</name>
<dbReference type="PANTHER" id="PTHR19256:SF65">
    <property type="entry name" value="T CELL RECEPTOR GAMMA CONSTANT 1-RELATED"/>
    <property type="match status" value="1"/>
</dbReference>
<dbReference type="Gene3D" id="2.60.40.10">
    <property type="entry name" value="Immunoglobulins"/>
    <property type="match status" value="1"/>
</dbReference>
<dbReference type="InterPro" id="IPR007110">
    <property type="entry name" value="Ig-like_dom"/>
</dbReference>
<dbReference type="PROSITE" id="PS50835">
    <property type="entry name" value="IG_LIKE"/>
    <property type="match status" value="1"/>
</dbReference>
<feature type="non-terminal residue" evidence="8">
    <location>
        <position position="113"/>
    </location>
</feature>
<evidence type="ECO:0000256" key="3">
    <source>
        <dbReference type="ARBA" id="ARBA00022989"/>
    </source>
</evidence>
<evidence type="ECO:0000256" key="2">
    <source>
        <dbReference type="ARBA" id="ARBA00022692"/>
    </source>
</evidence>
<feature type="non-terminal residue" evidence="8">
    <location>
        <position position="1"/>
    </location>
</feature>
<evidence type="ECO:0000256" key="5">
    <source>
        <dbReference type="ARBA" id="ARBA00023170"/>
    </source>
</evidence>
<dbReference type="SMART" id="SM00406">
    <property type="entry name" value="IGv"/>
    <property type="match status" value="1"/>
</dbReference>
<evidence type="ECO:0000313" key="8">
    <source>
        <dbReference type="EMBL" id="NXV71282.1"/>
    </source>
</evidence>
<comment type="caution">
    <text evidence="8">The sequence shown here is derived from an EMBL/GenBank/DDBJ whole genome shotgun (WGS) entry which is preliminary data.</text>
</comment>
<dbReference type="SUPFAM" id="SSF48726">
    <property type="entry name" value="Immunoglobulin"/>
    <property type="match status" value="1"/>
</dbReference>
<accession>A0A7L3W3I5</accession>
<evidence type="ECO:0000313" key="9">
    <source>
        <dbReference type="Proteomes" id="UP000518911"/>
    </source>
</evidence>
<keyword evidence="4" id="KW-0472">Membrane</keyword>
<dbReference type="Pfam" id="PF07686">
    <property type="entry name" value="V-set"/>
    <property type="match status" value="1"/>
</dbReference>
<dbReference type="InterPro" id="IPR051117">
    <property type="entry name" value="TRG_var/const_region"/>
</dbReference>
<feature type="domain" description="Ig-like" evidence="7">
    <location>
        <begin position="14"/>
        <end position="113"/>
    </location>
</feature>
<proteinExistence type="predicted"/>
<evidence type="ECO:0000256" key="4">
    <source>
        <dbReference type="ARBA" id="ARBA00023136"/>
    </source>
</evidence>
<gene>
    <name evidence="8" type="primary">Iglv136</name>
    <name evidence="8" type="ORF">ATLROG_R14238</name>
</gene>
<keyword evidence="3" id="KW-1133">Transmembrane helix</keyword>
<keyword evidence="9" id="KW-1185">Reference proteome</keyword>